<keyword evidence="5" id="KW-0442">Lipid degradation</keyword>
<feature type="compositionally biased region" description="Basic and acidic residues" evidence="7">
    <location>
        <begin position="202"/>
        <end position="211"/>
    </location>
</feature>
<dbReference type="GO" id="GO:0009395">
    <property type="term" value="P:phospholipid catabolic process"/>
    <property type="evidence" value="ECO:0007669"/>
    <property type="project" value="TreeGrafter"/>
</dbReference>
<dbReference type="GO" id="GO:0004630">
    <property type="term" value="F:phospholipase D activity"/>
    <property type="evidence" value="ECO:0007669"/>
    <property type="project" value="UniProtKB-EC"/>
</dbReference>
<dbReference type="Pfam" id="PF13091">
    <property type="entry name" value="PLDc_2"/>
    <property type="match status" value="1"/>
</dbReference>
<sequence>VGPPARDVARHFVQRWNFIKDSKAYGRESLPFLVPKGEYVSTRDESKFKGSCRVQLLRSSSAWSSGIKLENSIYNAYCHLIRNAKHFIYIENQFFITSSEKDTNSVVKNRIGALLFERIKEAHEKNEKFRVIVVMPLLPAFEADLNSNDAGTIRMVMHWQYVSICRGGKSLLEKIAAEGINPEDYISFFALRSYDRVNQISKDTDSKKTENGDADSTLGSTESTIHVPDSIAQYAMDYADDDSHERKDSFSDEKYDPHIEKGLGGTEPVRPTAMLSTDLKQAYVTEELYVHTKVLIVDDKYVICGSANLNDRSQLGSRDSEVAILIEDTKTVKSRMNGEEYDAAKFAYTLRVTLFKEHLGLLPPQHHNTMERSSLPPMSREEIEAFAHGKDESVSHMFDYSPDAPDSKHPTKEDLIVMDPLSDKFYNYWLETARTNTETYRAVFRCIPDDNVRTLEQCRQFVPDPKTVPVGHVANTQASAEDVNEKLRKIRGHLVVFPTHFLEEENLLGSVIASAVTPAEIFT</sequence>
<evidence type="ECO:0000256" key="1">
    <source>
        <dbReference type="ARBA" id="ARBA00000798"/>
    </source>
</evidence>
<feature type="region of interest" description="Disordered" evidence="7">
    <location>
        <begin position="202"/>
        <end position="222"/>
    </location>
</feature>
<evidence type="ECO:0000256" key="2">
    <source>
        <dbReference type="ARBA" id="ARBA00012027"/>
    </source>
</evidence>
<evidence type="ECO:0000313" key="9">
    <source>
        <dbReference type="EMBL" id="CAG8585249.1"/>
    </source>
</evidence>
<dbReference type="CDD" id="cd09141">
    <property type="entry name" value="PLDc_vPLD1_2_yPLD_like_2"/>
    <property type="match status" value="1"/>
</dbReference>
<feature type="domain" description="PLD phosphodiesterase" evidence="8">
    <location>
        <begin position="286"/>
        <end position="313"/>
    </location>
</feature>
<dbReference type="InterPro" id="IPR001736">
    <property type="entry name" value="PLipase_D/transphosphatidylase"/>
</dbReference>
<keyword evidence="10" id="KW-1185">Reference proteome</keyword>
<evidence type="ECO:0000259" key="8">
    <source>
        <dbReference type="PROSITE" id="PS50035"/>
    </source>
</evidence>
<dbReference type="SUPFAM" id="SSF56024">
    <property type="entry name" value="Phospholipase D/nuclease"/>
    <property type="match status" value="1"/>
</dbReference>
<dbReference type="InterPro" id="IPR015679">
    <property type="entry name" value="PLipase_D_fam"/>
</dbReference>
<dbReference type="PROSITE" id="PS50035">
    <property type="entry name" value="PLD"/>
    <property type="match status" value="1"/>
</dbReference>
<protein>
    <recommendedName>
        <fullName evidence="2">phospholipase D</fullName>
        <ecNumber evidence="2">3.1.4.4</ecNumber>
    </recommendedName>
</protein>
<accession>A0A9N9G8W6</accession>
<evidence type="ECO:0000313" key="10">
    <source>
        <dbReference type="Proteomes" id="UP000789572"/>
    </source>
</evidence>
<evidence type="ECO:0000256" key="6">
    <source>
        <dbReference type="ARBA" id="ARBA00023098"/>
    </source>
</evidence>
<evidence type="ECO:0000256" key="4">
    <source>
        <dbReference type="ARBA" id="ARBA00022801"/>
    </source>
</evidence>
<dbReference type="SMART" id="SM00155">
    <property type="entry name" value="PLDc"/>
    <property type="match status" value="1"/>
</dbReference>
<organism evidence="9 10">
    <name type="scientific">Paraglomus occultum</name>
    <dbReference type="NCBI Taxonomy" id="144539"/>
    <lineage>
        <taxon>Eukaryota</taxon>
        <taxon>Fungi</taxon>
        <taxon>Fungi incertae sedis</taxon>
        <taxon>Mucoromycota</taxon>
        <taxon>Glomeromycotina</taxon>
        <taxon>Glomeromycetes</taxon>
        <taxon>Paraglomerales</taxon>
        <taxon>Paraglomeraceae</taxon>
        <taxon>Paraglomus</taxon>
    </lineage>
</organism>
<feature type="compositionally biased region" description="Basic and acidic residues" evidence="7">
    <location>
        <begin position="242"/>
        <end position="261"/>
    </location>
</feature>
<comment type="catalytic activity">
    <reaction evidence="1">
        <text>a 1,2-diacyl-sn-glycero-3-phosphocholine + H2O = a 1,2-diacyl-sn-glycero-3-phosphate + choline + H(+)</text>
        <dbReference type="Rhea" id="RHEA:14445"/>
        <dbReference type="ChEBI" id="CHEBI:15354"/>
        <dbReference type="ChEBI" id="CHEBI:15377"/>
        <dbReference type="ChEBI" id="CHEBI:15378"/>
        <dbReference type="ChEBI" id="CHEBI:57643"/>
        <dbReference type="ChEBI" id="CHEBI:58608"/>
        <dbReference type="EC" id="3.1.4.4"/>
    </reaction>
</comment>
<proteinExistence type="predicted"/>
<name>A0A9N9G8W6_9GLOM</name>
<dbReference type="PANTHER" id="PTHR18896:SF76">
    <property type="entry name" value="PHOSPHOLIPASE"/>
    <property type="match status" value="1"/>
</dbReference>
<dbReference type="AlphaFoldDB" id="A0A9N9G8W6"/>
<keyword evidence="3" id="KW-0677">Repeat</keyword>
<keyword evidence="6" id="KW-0443">Lipid metabolism</keyword>
<dbReference type="OrthoDB" id="14911at2759"/>
<dbReference type="PANTHER" id="PTHR18896">
    <property type="entry name" value="PHOSPHOLIPASE D"/>
    <property type="match status" value="1"/>
</dbReference>
<evidence type="ECO:0000256" key="5">
    <source>
        <dbReference type="ARBA" id="ARBA00022963"/>
    </source>
</evidence>
<gene>
    <name evidence="9" type="ORF">POCULU_LOCUS6693</name>
</gene>
<evidence type="ECO:0000256" key="3">
    <source>
        <dbReference type="ARBA" id="ARBA00022737"/>
    </source>
</evidence>
<feature type="non-terminal residue" evidence="9">
    <location>
        <position position="1"/>
    </location>
</feature>
<dbReference type="Gene3D" id="3.30.870.10">
    <property type="entry name" value="Endonuclease Chain A"/>
    <property type="match status" value="1"/>
</dbReference>
<dbReference type="EC" id="3.1.4.4" evidence="2"/>
<keyword evidence="4" id="KW-0378">Hydrolase</keyword>
<dbReference type="EMBL" id="CAJVPJ010001295">
    <property type="protein sequence ID" value="CAG8585249.1"/>
    <property type="molecule type" value="Genomic_DNA"/>
</dbReference>
<feature type="region of interest" description="Disordered" evidence="7">
    <location>
        <begin position="242"/>
        <end position="270"/>
    </location>
</feature>
<evidence type="ECO:0000256" key="7">
    <source>
        <dbReference type="SAM" id="MobiDB-lite"/>
    </source>
</evidence>
<comment type="caution">
    <text evidence="9">The sequence shown here is derived from an EMBL/GenBank/DDBJ whole genome shotgun (WGS) entry which is preliminary data.</text>
</comment>
<dbReference type="InterPro" id="IPR025202">
    <property type="entry name" value="PLD-like_dom"/>
</dbReference>
<reference evidence="9" key="1">
    <citation type="submission" date="2021-06" db="EMBL/GenBank/DDBJ databases">
        <authorList>
            <person name="Kallberg Y."/>
            <person name="Tangrot J."/>
            <person name="Rosling A."/>
        </authorList>
    </citation>
    <scope>NUCLEOTIDE SEQUENCE</scope>
    <source>
        <strain evidence="9">IA702</strain>
    </source>
</reference>
<dbReference type="Proteomes" id="UP000789572">
    <property type="component" value="Unassembled WGS sequence"/>
</dbReference>